<evidence type="ECO:0000313" key="2">
    <source>
        <dbReference type="EMBL" id="RDB58400.1"/>
    </source>
</evidence>
<accession>A0A369LGF8</accession>
<gene>
    <name evidence="2" type="ORF">C1881_05730</name>
</gene>
<reference evidence="2 3" key="1">
    <citation type="journal article" date="2018" name="Elife">
        <title>Discovery and characterization of a prevalent human gut bacterial enzyme sufficient for the inactivation of a family of plant toxins.</title>
        <authorList>
            <person name="Koppel N."/>
            <person name="Bisanz J.E."/>
            <person name="Pandelia M.E."/>
            <person name="Turnbaugh P.J."/>
            <person name="Balskus E.P."/>
        </authorList>
    </citation>
    <scope>NUCLEOTIDE SEQUENCE [LARGE SCALE GENOMIC DNA]</scope>
    <source>
        <strain evidence="2 3">OB21 GAM31</strain>
    </source>
</reference>
<proteinExistence type="predicted"/>
<dbReference type="Pfam" id="PF02559">
    <property type="entry name" value="CarD_TRCF_RID"/>
    <property type="match status" value="1"/>
</dbReference>
<dbReference type="InterPro" id="IPR003711">
    <property type="entry name" value="CarD-like/TRCF_RID"/>
</dbReference>
<evidence type="ECO:0000259" key="1">
    <source>
        <dbReference type="Pfam" id="PF02559"/>
    </source>
</evidence>
<organism evidence="2 3">
    <name type="scientific">Slackia isoflavoniconvertens</name>
    <dbReference type="NCBI Taxonomy" id="572010"/>
    <lineage>
        <taxon>Bacteria</taxon>
        <taxon>Bacillati</taxon>
        <taxon>Actinomycetota</taxon>
        <taxon>Coriobacteriia</taxon>
        <taxon>Eggerthellales</taxon>
        <taxon>Eggerthellaceae</taxon>
        <taxon>Slackia</taxon>
    </lineage>
</organism>
<dbReference type="Gene3D" id="1.20.58.1290">
    <property type="entry name" value="CarD-like, C-terminal domain"/>
    <property type="match status" value="1"/>
</dbReference>
<protein>
    <recommendedName>
        <fullName evidence="1">CarD-like/TRCF RNAP-interacting domain-containing protein</fullName>
    </recommendedName>
</protein>
<dbReference type="AlphaFoldDB" id="A0A369LGF8"/>
<comment type="caution">
    <text evidence="2">The sequence shown here is derived from an EMBL/GenBank/DDBJ whole genome shotgun (WGS) entry which is preliminary data.</text>
</comment>
<evidence type="ECO:0000313" key="3">
    <source>
        <dbReference type="Proteomes" id="UP000253975"/>
    </source>
</evidence>
<feature type="domain" description="CarD-like/TRCF RNAP-interacting" evidence="1">
    <location>
        <begin position="2"/>
        <end position="68"/>
    </location>
</feature>
<dbReference type="Proteomes" id="UP000253975">
    <property type="component" value="Unassembled WGS sequence"/>
</dbReference>
<name>A0A369LGF8_9ACTN</name>
<dbReference type="InterPro" id="IPR042215">
    <property type="entry name" value="CarD-like_C"/>
</dbReference>
<sequence length="174" mass="19670">MFKCGDKVIYKSFGVCTIEQTDYVLESMNSKGDDVPPRLYFVLKSESARGGQAFVPADKAEELIRPVIDRADAINLAQQLSEIEPEMYIDKNMHTTDQHFREELAQHDCITSMRVARTMEHRIAEQEATGHKPSALYIRLLDAARKQVQEEYAAALGLSIEEADEYLKKATSQA</sequence>
<dbReference type="EMBL" id="PPTO01000008">
    <property type="protein sequence ID" value="RDB58400.1"/>
    <property type="molecule type" value="Genomic_DNA"/>
</dbReference>
<dbReference type="RefSeq" id="WP_114615581.1">
    <property type="nucleotide sequence ID" value="NZ_PPTO01000008.1"/>
</dbReference>
<dbReference type="Gene3D" id="2.40.10.170">
    <property type="match status" value="1"/>
</dbReference>